<dbReference type="InterPro" id="IPR038404">
    <property type="entry name" value="TRAP_DctP_sf"/>
</dbReference>
<gene>
    <name evidence="5" type="ORF">MAXJ12_01566</name>
</gene>
<evidence type="ECO:0000313" key="5">
    <source>
        <dbReference type="EMBL" id="EHK59068.1"/>
    </source>
</evidence>
<evidence type="ECO:0000256" key="4">
    <source>
        <dbReference type="SAM" id="SignalP"/>
    </source>
</evidence>
<dbReference type="NCBIfam" id="TIGR00787">
    <property type="entry name" value="dctP"/>
    <property type="match status" value="1"/>
</dbReference>
<dbReference type="GO" id="GO:0030288">
    <property type="term" value="C:outer membrane-bounded periplasmic space"/>
    <property type="evidence" value="ECO:0007669"/>
    <property type="project" value="InterPro"/>
</dbReference>
<keyword evidence="2" id="KW-0813">Transport</keyword>
<feature type="chain" id="PRO_5003534917" evidence="4">
    <location>
        <begin position="41"/>
        <end position="352"/>
    </location>
</feature>
<dbReference type="PIRSF" id="PIRSF006470">
    <property type="entry name" value="DctB"/>
    <property type="match status" value="1"/>
</dbReference>
<dbReference type="GO" id="GO:0055085">
    <property type="term" value="P:transmembrane transport"/>
    <property type="evidence" value="ECO:0007669"/>
    <property type="project" value="InterPro"/>
</dbReference>
<dbReference type="PANTHER" id="PTHR33376:SF7">
    <property type="entry name" value="C4-DICARBOXYLATE-BINDING PROTEIN DCTB"/>
    <property type="match status" value="1"/>
</dbReference>
<dbReference type="PATRIC" id="fig|1107882.3.peg.310"/>
<dbReference type="Gene3D" id="3.40.190.170">
    <property type="entry name" value="Bacterial extracellular solute-binding protein, family 7"/>
    <property type="match status" value="1"/>
</dbReference>
<dbReference type="PANTHER" id="PTHR33376">
    <property type="match status" value="1"/>
</dbReference>
<protein>
    <submittedName>
        <fullName evidence="5">TRAP dicarboxylate transporter, DctP subunit</fullName>
    </submittedName>
</protein>
<dbReference type="InterPro" id="IPR004682">
    <property type="entry name" value="TRAP_DctP"/>
</dbReference>
<accession>H0HJK8</accession>
<dbReference type="Proteomes" id="UP000003250">
    <property type="component" value="Unassembled WGS sequence"/>
</dbReference>
<keyword evidence="6" id="KW-1185">Reference proteome</keyword>
<organism evidence="5 6">
    <name type="scientific">Mesorhizobium alhagi CCNWXJ12-2</name>
    <dbReference type="NCBI Taxonomy" id="1107882"/>
    <lineage>
        <taxon>Bacteria</taxon>
        <taxon>Pseudomonadati</taxon>
        <taxon>Pseudomonadota</taxon>
        <taxon>Alphaproteobacteria</taxon>
        <taxon>Hyphomicrobiales</taxon>
        <taxon>Phyllobacteriaceae</taxon>
        <taxon>Allomesorhizobium</taxon>
    </lineage>
</organism>
<evidence type="ECO:0000256" key="3">
    <source>
        <dbReference type="ARBA" id="ARBA00022729"/>
    </source>
</evidence>
<dbReference type="CDD" id="cd13679">
    <property type="entry name" value="PBP2_TRAP_YiaO_like"/>
    <property type="match status" value="1"/>
</dbReference>
<evidence type="ECO:0000313" key="6">
    <source>
        <dbReference type="Proteomes" id="UP000003250"/>
    </source>
</evidence>
<dbReference type="EMBL" id="AHAM01000020">
    <property type="protein sequence ID" value="EHK59068.1"/>
    <property type="molecule type" value="Genomic_DNA"/>
</dbReference>
<feature type="signal peptide" evidence="4">
    <location>
        <begin position="1"/>
        <end position="40"/>
    </location>
</feature>
<name>H0HJK8_9HYPH</name>
<evidence type="ECO:0000256" key="2">
    <source>
        <dbReference type="ARBA" id="ARBA00022448"/>
    </source>
</evidence>
<sequence>MSFEKQKSKFNNGGNKMKSTILKGLALALCAGVFSGPALAEIQERTIRVSNGVAEEHPVGNGVKAMTECMADKSGGKMKLTAFWSGALGGDLDATQALRSGTQEMVITSTSPLVGIAPALGVFDLPFLFSDEKEADAILDGEFGKYISDQMPGHGLVNLAYWENGFRNLTNSQRAVAGVEDIKGLKVRVMQNNIFLDSFQNLGANAVPMAFGEVFTALETGAIDGQENPVVTIDTSKFSEVQDHLTLSRHAYTPFMVLYSKPLWDQLDPEEQAILQECAVVGRDVQRKASRDLGAESLENVKAAGMEVTELTPEAQAEMREAVKPVYEKHAATIGQEVVDKMMAELKKLRGE</sequence>
<reference evidence="5 6" key="1">
    <citation type="journal article" date="2012" name="J. Bacteriol.">
        <title>Draft Genome Sequence of Mesorhizobium alhagi CCNWXJ12-2T, a Novel Salt-Resistant Species Isolated from the Desert of Northwestern China.</title>
        <authorList>
            <person name="Zhou M."/>
            <person name="Chen W."/>
            <person name="Chen H."/>
            <person name="Wei G."/>
        </authorList>
    </citation>
    <scope>NUCLEOTIDE SEQUENCE [LARGE SCALE GENOMIC DNA]</scope>
    <source>
        <strain evidence="5 6">CCNWXJ12-2</strain>
    </source>
</reference>
<evidence type="ECO:0000256" key="1">
    <source>
        <dbReference type="ARBA" id="ARBA00009023"/>
    </source>
</evidence>
<dbReference type="InterPro" id="IPR018389">
    <property type="entry name" value="DctP_fam"/>
</dbReference>
<dbReference type="Pfam" id="PF03480">
    <property type="entry name" value="DctP"/>
    <property type="match status" value="1"/>
</dbReference>
<dbReference type="NCBIfam" id="NF037995">
    <property type="entry name" value="TRAP_S1"/>
    <property type="match status" value="1"/>
</dbReference>
<proteinExistence type="inferred from homology"/>
<comment type="similarity">
    <text evidence="1">Belongs to the bacterial solute-binding protein 7 family.</text>
</comment>
<dbReference type="AlphaFoldDB" id="H0HJK8"/>
<keyword evidence="3 4" id="KW-0732">Signal</keyword>